<dbReference type="InterPro" id="IPR018253">
    <property type="entry name" value="DnaJ_domain_CS"/>
</dbReference>
<dbReference type="InterPro" id="IPR036869">
    <property type="entry name" value="J_dom_sf"/>
</dbReference>
<keyword evidence="2" id="KW-0677">Repeat</keyword>
<dbReference type="GO" id="GO:0030544">
    <property type="term" value="F:Hsp70 protein binding"/>
    <property type="evidence" value="ECO:0007669"/>
    <property type="project" value="InterPro"/>
</dbReference>
<dbReference type="InterPro" id="IPR009057">
    <property type="entry name" value="Homeodomain-like_sf"/>
</dbReference>
<dbReference type="InterPro" id="IPR054076">
    <property type="entry name" value="ZUO1-like_ZHD"/>
</dbReference>
<dbReference type="GO" id="GO:0051083">
    <property type="term" value="P:'de novo' cotranslational protein folding"/>
    <property type="evidence" value="ECO:0007669"/>
    <property type="project" value="InterPro"/>
</dbReference>
<evidence type="ECO:0000256" key="3">
    <source>
        <dbReference type="ARBA" id="ARBA00023159"/>
    </source>
</evidence>
<evidence type="ECO:0000256" key="7">
    <source>
        <dbReference type="SAM" id="MobiDB-lite"/>
    </source>
</evidence>
<proteinExistence type="predicted"/>
<keyword evidence="4" id="KW-0143">Chaperone</keyword>
<protein>
    <recommendedName>
        <fullName evidence="13">DnaJ homolog subfamily C member 2</fullName>
    </recommendedName>
</protein>
<comment type="subcellular location">
    <subcellularLocation>
        <location evidence="1">Nucleus</location>
    </subcellularLocation>
</comment>
<evidence type="ECO:0000313" key="12">
    <source>
        <dbReference type="Proteomes" id="UP001378592"/>
    </source>
</evidence>
<evidence type="ECO:0000259" key="9">
    <source>
        <dbReference type="PROSITE" id="PS50090"/>
    </source>
</evidence>
<feature type="domain" description="J" evidence="8">
    <location>
        <begin position="78"/>
        <end position="150"/>
    </location>
</feature>
<dbReference type="GO" id="GO:0043022">
    <property type="term" value="F:ribosome binding"/>
    <property type="evidence" value="ECO:0007669"/>
    <property type="project" value="InterPro"/>
</dbReference>
<dbReference type="Gene3D" id="1.10.10.60">
    <property type="entry name" value="Homeodomain-like"/>
    <property type="match status" value="2"/>
</dbReference>
<dbReference type="SUPFAM" id="SSF46689">
    <property type="entry name" value="Homeodomain-like"/>
    <property type="match status" value="2"/>
</dbReference>
<dbReference type="Pfam" id="PF00226">
    <property type="entry name" value="DnaJ"/>
    <property type="match status" value="1"/>
</dbReference>
<evidence type="ECO:0000256" key="2">
    <source>
        <dbReference type="ARBA" id="ARBA00022737"/>
    </source>
</evidence>
<dbReference type="InterPro" id="IPR044634">
    <property type="entry name" value="Zuotin/DnaJC2"/>
</dbReference>
<dbReference type="PROSITE" id="PS50076">
    <property type="entry name" value="DNAJ_2"/>
    <property type="match status" value="1"/>
</dbReference>
<feature type="region of interest" description="Disordered" evidence="7">
    <location>
        <begin position="275"/>
        <end position="318"/>
    </location>
</feature>
<dbReference type="FunFam" id="1.10.10.60:FF:000180">
    <property type="entry name" value="DnaJ (Hsp40) homolog, subfamily C, member 2"/>
    <property type="match status" value="1"/>
</dbReference>
<dbReference type="CDD" id="cd06257">
    <property type="entry name" value="DnaJ"/>
    <property type="match status" value="1"/>
</dbReference>
<evidence type="ECO:0000256" key="6">
    <source>
        <dbReference type="SAM" id="Coils"/>
    </source>
</evidence>
<feature type="coiled-coil region" evidence="6">
    <location>
        <begin position="394"/>
        <end position="421"/>
    </location>
</feature>
<dbReference type="InterPro" id="IPR001005">
    <property type="entry name" value="SANT/Myb"/>
</dbReference>
<keyword evidence="6" id="KW-0175">Coiled coil</keyword>
<dbReference type="PROSITE" id="PS00636">
    <property type="entry name" value="DNAJ_1"/>
    <property type="match status" value="1"/>
</dbReference>
<gene>
    <name evidence="11" type="ORF">R5R35_013960</name>
</gene>
<comment type="caution">
    <text evidence="11">The sequence shown here is derived from an EMBL/GenBank/DDBJ whole genome shotgun (WGS) entry which is preliminary data.</text>
</comment>
<accession>A0AAN9YXB7</accession>
<dbReference type="Gene3D" id="1.10.287.110">
    <property type="entry name" value="DnaJ domain"/>
    <property type="match status" value="1"/>
</dbReference>
<reference evidence="11 12" key="1">
    <citation type="submission" date="2024-03" db="EMBL/GenBank/DDBJ databases">
        <title>The genome assembly and annotation of the cricket Gryllus longicercus Weissman &amp; Gray.</title>
        <authorList>
            <person name="Szrajer S."/>
            <person name="Gray D."/>
            <person name="Ylla G."/>
        </authorList>
    </citation>
    <scope>NUCLEOTIDE SEQUENCE [LARGE SCALE GENOMIC DNA]</scope>
    <source>
        <strain evidence="11">DAG 2021-001</strain>
        <tissue evidence="11">Whole body minus gut</tissue>
    </source>
</reference>
<dbReference type="EMBL" id="JAZDUA010001136">
    <property type="protein sequence ID" value="KAK7788404.1"/>
    <property type="molecule type" value="Genomic_DNA"/>
</dbReference>
<name>A0AAN9YXB7_9ORTH</name>
<organism evidence="11 12">
    <name type="scientific">Gryllus longicercus</name>
    <dbReference type="NCBI Taxonomy" id="2509291"/>
    <lineage>
        <taxon>Eukaryota</taxon>
        <taxon>Metazoa</taxon>
        <taxon>Ecdysozoa</taxon>
        <taxon>Arthropoda</taxon>
        <taxon>Hexapoda</taxon>
        <taxon>Insecta</taxon>
        <taxon>Pterygota</taxon>
        <taxon>Neoptera</taxon>
        <taxon>Polyneoptera</taxon>
        <taxon>Orthoptera</taxon>
        <taxon>Ensifera</taxon>
        <taxon>Gryllidea</taxon>
        <taxon>Grylloidea</taxon>
        <taxon>Gryllidae</taxon>
        <taxon>Gryllinae</taxon>
        <taxon>Gryllus</taxon>
    </lineage>
</organism>
<dbReference type="InterPro" id="IPR017884">
    <property type="entry name" value="SANT_dom"/>
</dbReference>
<dbReference type="GO" id="GO:0005634">
    <property type="term" value="C:nucleus"/>
    <property type="evidence" value="ECO:0007669"/>
    <property type="project" value="UniProtKB-SubCell"/>
</dbReference>
<keyword evidence="3" id="KW-0010">Activator</keyword>
<evidence type="ECO:0000256" key="1">
    <source>
        <dbReference type="ARBA" id="ARBA00004123"/>
    </source>
</evidence>
<keyword evidence="12" id="KW-1185">Reference proteome</keyword>
<dbReference type="SMART" id="SM00717">
    <property type="entry name" value="SANT"/>
    <property type="match status" value="2"/>
</dbReference>
<sequence length="610" mass="70014">MDDAIDIPVSSISKLARWNVQCVGPWFIGHWEGQPVEKAEDICLQEDSDSEEELTTKFDKDDVQYLRGLDPKEWKDQDHYAVLGLSKMRHKATEEDIKKAYRMKVLRHHPDKRKALGEEIRPDDDYFTCITKAWEILGNPRSRRSFDSVDPEFDDGVPSNNENSKTNFFEIFAPVFELNARWSEKRPVPKLGDLNSSRDAVEEFYAFWYNFESWREYSYLDEEEKEKGQAKEERRWIEKQNKAARAKLKKEEMSRIRLLVDTAYALDPRIHKFKQDDKDRKLAAKQAKKDAARARIEEEERRAQAADEEARRIKAEQEAEEKAKQSALKAERDAQKKALKVLRTALRKLAKSKDYYAKDKEETVHHMASLEKICESFQAQELDNLISRLATEGRDAFVAAVNEVERRIEEERQALMDVSKRGSTSGPGRSKGGCAPWTPEELQLLIKAVNIFPAGTNQRWEVVANFINQHHSGGANARSAKEVLSKAKDLQSSDYTQNILKVTANKKAYNNFEKDKGNVDIGAAASERFDTPAEQQGVSMAPWTATEQQLLEQALKTYPSTTPERWEKIAECIPTRSKKDCMRRYKELVEMVKAKKAAQAAAATVGQKIK</sequence>
<dbReference type="SMART" id="SM00271">
    <property type="entry name" value="DnaJ"/>
    <property type="match status" value="1"/>
</dbReference>
<dbReference type="CDD" id="cd00167">
    <property type="entry name" value="SANT"/>
    <property type="match status" value="2"/>
</dbReference>
<dbReference type="PANTHER" id="PTHR43999:SF1">
    <property type="entry name" value="DNAJ HOMOLOG SUBFAMILY C MEMBER 2"/>
    <property type="match status" value="1"/>
</dbReference>
<dbReference type="PROSITE" id="PS51293">
    <property type="entry name" value="SANT"/>
    <property type="match status" value="1"/>
</dbReference>
<dbReference type="AlphaFoldDB" id="A0AAN9YXB7"/>
<evidence type="ECO:0000256" key="4">
    <source>
        <dbReference type="ARBA" id="ARBA00023186"/>
    </source>
</evidence>
<dbReference type="InterPro" id="IPR001623">
    <property type="entry name" value="DnaJ_domain"/>
</dbReference>
<dbReference type="Pfam" id="PF23082">
    <property type="entry name" value="Myb_DNA-binding_2"/>
    <property type="match status" value="2"/>
</dbReference>
<dbReference type="InterPro" id="IPR032003">
    <property type="entry name" value="RAC_head"/>
</dbReference>
<evidence type="ECO:0000256" key="5">
    <source>
        <dbReference type="ARBA" id="ARBA00023242"/>
    </source>
</evidence>
<feature type="domain" description="SANT" evidence="10">
    <location>
        <begin position="538"/>
        <end position="593"/>
    </location>
</feature>
<dbReference type="Proteomes" id="UP001378592">
    <property type="component" value="Unassembled WGS sequence"/>
</dbReference>
<dbReference type="GO" id="GO:0006450">
    <property type="term" value="P:regulation of translational fidelity"/>
    <property type="evidence" value="ECO:0007669"/>
    <property type="project" value="InterPro"/>
</dbReference>
<feature type="domain" description="Myb-like" evidence="9">
    <location>
        <begin position="535"/>
        <end position="589"/>
    </location>
</feature>
<evidence type="ECO:0000313" key="11">
    <source>
        <dbReference type="EMBL" id="KAK7788404.1"/>
    </source>
</evidence>
<keyword evidence="5" id="KW-0539">Nucleus</keyword>
<evidence type="ECO:0000259" key="10">
    <source>
        <dbReference type="PROSITE" id="PS51293"/>
    </source>
</evidence>
<dbReference type="PANTHER" id="PTHR43999">
    <property type="entry name" value="DNAJ HOMOLOG SUBFAMILY C MEMBER 2"/>
    <property type="match status" value="1"/>
</dbReference>
<evidence type="ECO:0008006" key="13">
    <source>
        <dbReference type="Google" id="ProtNLM"/>
    </source>
</evidence>
<dbReference type="PROSITE" id="PS50090">
    <property type="entry name" value="MYB_LIKE"/>
    <property type="match status" value="1"/>
</dbReference>
<dbReference type="GO" id="GO:0005829">
    <property type="term" value="C:cytosol"/>
    <property type="evidence" value="ECO:0007669"/>
    <property type="project" value="TreeGrafter"/>
</dbReference>
<dbReference type="SUPFAM" id="SSF46565">
    <property type="entry name" value="Chaperone J-domain"/>
    <property type="match status" value="1"/>
</dbReference>
<evidence type="ECO:0000259" key="8">
    <source>
        <dbReference type="PROSITE" id="PS50076"/>
    </source>
</evidence>
<dbReference type="Pfam" id="PF21884">
    <property type="entry name" value="ZUO1-like_ZHD"/>
    <property type="match status" value="1"/>
</dbReference>
<dbReference type="Pfam" id="PF16717">
    <property type="entry name" value="RAC_head"/>
    <property type="match status" value="1"/>
</dbReference>